<sequence>MMISVMRMRRMTSRIYGVRNLRLPLLKKPKLDVSDPFFAKTVLDADGSQHHKMAAGALLNVTSMQNYGLFSP</sequence>
<reference evidence="1" key="1">
    <citation type="journal article" date="2022" name="bioRxiv">
        <title>Sequencing and chromosome-scale assembly of the giantPleurodeles waltlgenome.</title>
        <authorList>
            <person name="Brown T."/>
            <person name="Elewa A."/>
            <person name="Iarovenko S."/>
            <person name="Subramanian E."/>
            <person name="Araus A.J."/>
            <person name="Petzold A."/>
            <person name="Susuki M."/>
            <person name="Suzuki K.-i.T."/>
            <person name="Hayashi T."/>
            <person name="Toyoda A."/>
            <person name="Oliveira C."/>
            <person name="Osipova E."/>
            <person name="Leigh N.D."/>
            <person name="Simon A."/>
            <person name="Yun M.H."/>
        </authorList>
    </citation>
    <scope>NUCLEOTIDE SEQUENCE</scope>
    <source>
        <strain evidence="1">20211129_DDA</strain>
        <tissue evidence="1">Liver</tissue>
    </source>
</reference>
<organism evidence="1 2">
    <name type="scientific">Pleurodeles waltl</name>
    <name type="common">Iberian ribbed newt</name>
    <dbReference type="NCBI Taxonomy" id="8319"/>
    <lineage>
        <taxon>Eukaryota</taxon>
        <taxon>Metazoa</taxon>
        <taxon>Chordata</taxon>
        <taxon>Craniata</taxon>
        <taxon>Vertebrata</taxon>
        <taxon>Euteleostomi</taxon>
        <taxon>Amphibia</taxon>
        <taxon>Batrachia</taxon>
        <taxon>Caudata</taxon>
        <taxon>Salamandroidea</taxon>
        <taxon>Salamandridae</taxon>
        <taxon>Pleurodelinae</taxon>
        <taxon>Pleurodeles</taxon>
    </lineage>
</organism>
<keyword evidence="2" id="KW-1185">Reference proteome</keyword>
<proteinExistence type="predicted"/>
<evidence type="ECO:0000313" key="1">
    <source>
        <dbReference type="EMBL" id="KAJ1164821.1"/>
    </source>
</evidence>
<dbReference type="AlphaFoldDB" id="A0AAV7SL69"/>
<gene>
    <name evidence="1" type="ORF">NDU88_005255</name>
</gene>
<protein>
    <submittedName>
        <fullName evidence="1">Uncharacterized protein</fullName>
    </submittedName>
</protein>
<evidence type="ECO:0000313" key="2">
    <source>
        <dbReference type="Proteomes" id="UP001066276"/>
    </source>
</evidence>
<dbReference type="Proteomes" id="UP001066276">
    <property type="component" value="Chromosome 4_2"/>
</dbReference>
<accession>A0AAV7SL69</accession>
<name>A0AAV7SL69_PLEWA</name>
<dbReference type="EMBL" id="JANPWB010000008">
    <property type="protein sequence ID" value="KAJ1164821.1"/>
    <property type="molecule type" value="Genomic_DNA"/>
</dbReference>
<comment type="caution">
    <text evidence="1">The sequence shown here is derived from an EMBL/GenBank/DDBJ whole genome shotgun (WGS) entry which is preliminary data.</text>
</comment>